<dbReference type="EMBL" id="BARW01028876">
    <property type="protein sequence ID" value="GAJ03751.1"/>
    <property type="molecule type" value="Genomic_DNA"/>
</dbReference>
<reference evidence="1" key="1">
    <citation type="journal article" date="2014" name="Front. Microbiol.">
        <title>High frequency of phylogenetically diverse reductive dehalogenase-homologous genes in deep subseafloor sedimentary metagenomes.</title>
        <authorList>
            <person name="Kawai M."/>
            <person name="Futagami T."/>
            <person name="Toyoda A."/>
            <person name="Takaki Y."/>
            <person name="Nishi S."/>
            <person name="Hori S."/>
            <person name="Arai W."/>
            <person name="Tsubouchi T."/>
            <person name="Morono Y."/>
            <person name="Uchiyama I."/>
            <person name="Ito T."/>
            <person name="Fujiyama A."/>
            <person name="Inagaki F."/>
            <person name="Takami H."/>
        </authorList>
    </citation>
    <scope>NUCLEOTIDE SEQUENCE</scope>
    <source>
        <strain evidence="1">Expedition CK06-06</strain>
    </source>
</reference>
<organism evidence="1">
    <name type="scientific">marine sediment metagenome</name>
    <dbReference type="NCBI Taxonomy" id="412755"/>
    <lineage>
        <taxon>unclassified sequences</taxon>
        <taxon>metagenomes</taxon>
        <taxon>ecological metagenomes</taxon>
    </lineage>
</organism>
<feature type="non-terminal residue" evidence="1">
    <location>
        <position position="35"/>
    </location>
</feature>
<accession>X1UV41</accession>
<name>X1UV41_9ZZZZ</name>
<comment type="caution">
    <text evidence="1">The sequence shown here is derived from an EMBL/GenBank/DDBJ whole genome shotgun (WGS) entry which is preliminary data.</text>
</comment>
<proteinExistence type="predicted"/>
<gene>
    <name evidence="1" type="ORF">S12H4_46532</name>
</gene>
<sequence length="35" mass="3986">MIKPGKTYRIKGESKYFARKYGIANPEIIIEAALD</sequence>
<protein>
    <submittedName>
        <fullName evidence="1">Uncharacterized protein</fullName>
    </submittedName>
</protein>
<evidence type="ECO:0000313" key="1">
    <source>
        <dbReference type="EMBL" id="GAJ03751.1"/>
    </source>
</evidence>
<dbReference type="AlphaFoldDB" id="X1UV41"/>